<dbReference type="InterPro" id="IPR043129">
    <property type="entry name" value="ATPase_NBD"/>
</dbReference>
<dbReference type="EMBL" id="SLZU01000022">
    <property type="protein sequence ID" value="TCS59082.1"/>
    <property type="molecule type" value="Genomic_DNA"/>
</dbReference>
<reference evidence="4 5" key="1">
    <citation type="submission" date="2019-03" db="EMBL/GenBank/DDBJ databases">
        <title>Genomic Encyclopedia of Type Strains, Phase IV (KMG-IV): sequencing the most valuable type-strain genomes for metagenomic binning, comparative biology and taxonomic classification.</title>
        <authorList>
            <person name="Goeker M."/>
        </authorList>
    </citation>
    <scope>NUCLEOTIDE SEQUENCE [LARGE SCALE GENOMIC DNA]</scope>
    <source>
        <strain evidence="4 5">DSM 104836</strain>
    </source>
</reference>
<dbReference type="PANTHER" id="PTHR47690">
    <property type="entry name" value="GLUCOKINASE"/>
    <property type="match status" value="1"/>
</dbReference>
<dbReference type="Proteomes" id="UP000295696">
    <property type="component" value="Unassembled WGS sequence"/>
</dbReference>
<dbReference type="CDD" id="cd24008">
    <property type="entry name" value="ASKHA_NBD_GLK"/>
    <property type="match status" value="1"/>
</dbReference>
<dbReference type="SUPFAM" id="SSF53067">
    <property type="entry name" value="Actin-like ATPase domain"/>
    <property type="match status" value="1"/>
</dbReference>
<dbReference type="GO" id="GO:0004340">
    <property type="term" value="F:glucokinase activity"/>
    <property type="evidence" value="ECO:0007669"/>
    <property type="project" value="InterPro"/>
</dbReference>
<dbReference type="Gene3D" id="3.30.420.40">
    <property type="match status" value="1"/>
</dbReference>
<gene>
    <name evidence="4" type="ORF">EDD52_12241</name>
</gene>
<accession>A0A4R3J474</accession>
<evidence type="ECO:0000313" key="4">
    <source>
        <dbReference type="EMBL" id="TCS59082.1"/>
    </source>
</evidence>
<dbReference type="GO" id="GO:0005536">
    <property type="term" value="F:D-glucose binding"/>
    <property type="evidence" value="ECO:0007669"/>
    <property type="project" value="InterPro"/>
</dbReference>
<dbReference type="Gene3D" id="3.40.367.20">
    <property type="match status" value="1"/>
</dbReference>
<name>A0A4R3J474_9RHOB</name>
<keyword evidence="5" id="KW-1185">Reference proteome</keyword>
<dbReference type="PANTHER" id="PTHR47690:SF1">
    <property type="entry name" value="GLUCOKINASE"/>
    <property type="match status" value="1"/>
</dbReference>
<proteinExistence type="inferred from homology"/>
<evidence type="ECO:0000256" key="3">
    <source>
        <dbReference type="RuleBase" id="RU004046"/>
    </source>
</evidence>
<dbReference type="GO" id="GO:0006096">
    <property type="term" value="P:glycolytic process"/>
    <property type="evidence" value="ECO:0007669"/>
    <property type="project" value="InterPro"/>
</dbReference>
<dbReference type="InterPro" id="IPR003836">
    <property type="entry name" value="Glucokinase"/>
</dbReference>
<comment type="caution">
    <text evidence="4">The sequence shown here is derived from an EMBL/GenBank/DDBJ whole genome shotgun (WGS) entry which is preliminary data.</text>
</comment>
<dbReference type="AlphaFoldDB" id="A0A4R3J474"/>
<keyword evidence="2 4" id="KW-0418">Kinase</keyword>
<organism evidence="4 5">
    <name type="scientific">Primorskyibacter sedentarius</name>
    <dbReference type="NCBI Taxonomy" id="745311"/>
    <lineage>
        <taxon>Bacteria</taxon>
        <taxon>Pseudomonadati</taxon>
        <taxon>Pseudomonadota</taxon>
        <taxon>Alphaproteobacteria</taxon>
        <taxon>Rhodobacterales</taxon>
        <taxon>Roseobacteraceae</taxon>
        <taxon>Primorskyibacter</taxon>
    </lineage>
</organism>
<evidence type="ECO:0000256" key="2">
    <source>
        <dbReference type="ARBA" id="ARBA00022777"/>
    </source>
</evidence>
<dbReference type="GO" id="GO:0005829">
    <property type="term" value="C:cytosol"/>
    <property type="evidence" value="ECO:0007669"/>
    <property type="project" value="TreeGrafter"/>
</dbReference>
<keyword evidence="1" id="KW-0808">Transferase</keyword>
<dbReference type="Pfam" id="PF02685">
    <property type="entry name" value="Glucokinase"/>
    <property type="match status" value="1"/>
</dbReference>
<comment type="similarity">
    <text evidence="3">Belongs to the bacterial glucokinase family.</text>
</comment>
<protein>
    <submittedName>
        <fullName evidence="4">Glucokinase</fullName>
    </submittedName>
</protein>
<dbReference type="RefSeq" id="WP_132248221.1">
    <property type="nucleotide sequence ID" value="NZ_SLZU01000022.1"/>
</dbReference>
<evidence type="ECO:0000313" key="5">
    <source>
        <dbReference type="Proteomes" id="UP000295696"/>
    </source>
</evidence>
<dbReference type="InterPro" id="IPR050201">
    <property type="entry name" value="Bacterial_glucokinase"/>
</dbReference>
<dbReference type="GO" id="GO:0005524">
    <property type="term" value="F:ATP binding"/>
    <property type="evidence" value="ECO:0007669"/>
    <property type="project" value="InterPro"/>
</dbReference>
<evidence type="ECO:0000256" key="1">
    <source>
        <dbReference type="ARBA" id="ARBA00022679"/>
    </source>
</evidence>
<dbReference type="OrthoDB" id="9800595at2"/>
<sequence length="326" mass="34721">MTDPLAIVADIGGTNTRVALAHGTQVQADSIQRFRNADHAGLTEVLETYLSGRAERPSCACVAAAGPVHEGVARLTNLDWEIDRDVLARALNLKTVAVLNDLQAQGHALSHVAPDKLRKILPGSGEDVSTQAARLVVGVGTGMNAALVYRTEAGTLVPPSEAGHISFPVQNEEELRLMRFAARKHGTPGAEEALSGRGLERLYAWRCEEDGAFDGPHLNAAEIMTACEDGSDARAHAAVQMAVRLLGRVLGNLALIQLPFGGIYLVGGVARALARHSAEMGFADAFMDKGRFASFMRQFPVWVVEDDYAALTGCAGHLNELIARQG</sequence>